<dbReference type="Proteomes" id="UP000193067">
    <property type="component" value="Unassembled WGS sequence"/>
</dbReference>
<sequence length="581" mass="64999">MLARLAGHNPLLPNLRRLTRFFVDEFSICEVFLLSPTIRELELVIGETVNAGVVRMLMDSVQSTLLTLDHLSIDHAFRRHEMVRVPLVEFWAFSQLQSLKVTQEVYLANDELQALAAFPNLRSLSLNLGLIDDIEPGSITGFAQLRDLELSGELLSITNFMASTPMPLLDSITLSSSILCSGNFASGTRGESTLQCLCTSLPMSIQRLCLSVTCACEGEYRHTSKPSELFEHLRSLTNLRSLRVAFAARMNASKLLPENVLYSLRNAWPELRIFKVGTLIRDIEDREPYEGRRPRIDISDRRRGERGYSAAPERMASRSDTDLLTLSSLAAFAHGHPHLQILEVPVLDLGTLPELDSVPALGHPLREFRVGTHHLYVCAPLFDCALVLDLLFPHLDLCDARTVVEAREGERRDHVLLECILLGLQAGRSGAHWAHAAPLGEYDADTPLPTRSHMHQLGQYHSVHRSPTAVGQSIPPSPIMVPPSPMSSRTSLSRPRTPNPPGRSPERDDGYGDRRRARQRYHSRSPDRGEYYGRRPGAGARARDDGRPRSVFRDVRSEVARVTTPVFELFGLSCFCKFRRG</sequence>
<name>A0A1Y2IDI4_TRAC3</name>
<proteinExistence type="predicted"/>
<feature type="compositionally biased region" description="Low complexity" evidence="1">
    <location>
        <begin position="486"/>
        <end position="496"/>
    </location>
</feature>
<evidence type="ECO:0008006" key="4">
    <source>
        <dbReference type="Google" id="ProtNLM"/>
    </source>
</evidence>
<feature type="compositionally biased region" description="Basic and acidic residues" evidence="1">
    <location>
        <begin position="504"/>
        <end position="514"/>
    </location>
</feature>
<gene>
    <name evidence="2" type="ORF">PYCCODRAFT_1001584</name>
</gene>
<accession>A0A1Y2IDI4</accession>
<evidence type="ECO:0000313" key="3">
    <source>
        <dbReference type="Proteomes" id="UP000193067"/>
    </source>
</evidence>
<organism evidence="2 3">
    <name type="scientific">Trametes coccinea (strain BRFM310)</name>
    <name type="common">Pycnoporus coccineus</name>
    <dbReference type="NCBI Taxonomy" id="1353009"/>
    <lineage>
        <taxon>Eukaryota</taxon>
        <taxon>Fungi</taxon>
        <taxon>Dikarya</taxon>
        <taxon>Basidiomycota</taxon>
        <taxon>Agaricomycotina</taxon>
        <taxon>Agaricomycetes</taxon>
        <taxon>Polyporales</taxon>
        <taxon>Polyporaceae</taxon>
        <taxon>Trametes</taxon>
    </lineage>
</organism>
<feature type="region of interest" description="Disordered" evidence="1">
    <location>
        <begin position="463"/>
        <end position="547"/>
    </location>
</feature>
<reference evidence="2 3" key="1">
    <citation type="journal article" date="2015" name="Biotechnol. Biofuels">
        <title>Enhanced degradation of softwood versus hardwood by the white-rot fungus Pycnoporus coccineus.</title>
        <authorList>
            <person name="Couturier M."/>
            <person name="Navarro D."/>
            <person name="Chevret D."/>
            <person name="Henrissat B."/>
            <person name="Piumi F."/>
            <person name="Ruiz-Duenas F.J."/>
            <person name="Martinez A.T."/>
            <person name="Grigoriev I.V."/>
            <person name="Riley R."/>
            <person name="Lipzen A."/>
            <person name="Berrin J.G."/>
            <person name="Master E.R."/>
            <person name="Rosso M.N."/>
        </authorList>
    </citation>
    <scope>NUCLEOTIDE SEQUENCE [LARGE SCALE GENOMIC DNA]</scope>
    <source>
        <strain evidence="2 3">BRFM310</strain>
    </source>
</reference>
<dbReference type="STRING" id="1353009.A0A1Y2IDI4"/>
<dbReference type="InterPro" id="IPR032675">
    <property type="entry name" value="LRR_dom_sf"/>
</dbReference>
<evidence type="ECO:0000313" key="2">
    <source>
        <dbReference type="EMBL" id="OSC98450.1"/>
    </source>
</evidence>
<feature type="compositionally biased region" description="Basic and acidic residues" evidence="1">
    <location>
        <begin position="524"/>
        <end position="533"/>
    </location>
</feature>
<feature type="compositionally biased region" description="Pro residues" evidence="1">
    <location>
        <begin position="475"/>
        <end position="485"/>
    </location>
</feature>
<dbReference type="Gene3D" id="3.80.10.10">
    <property type="entry name" value="Ribonuclease Inhibitor"/>
    <property type="match status" value="1"/>
</dbReference>
<protein>
    <recommendedName>
        <fullName evidence="4">RNI-like protein</fullName>
    </recommendedName>
</protein>
<dbReference type="AlphaFoldDB" id="A0A1Y2IDI4"/>
<evidence type="ECO:0000256" key="1">
    <source>
        <dbReference type="SAM" id="MobiDB-lite"/>
    </source>
</evidence>
<keyword evidence="3" id="KW-1185">Reference proteome</keyword>
<dbReference type="EMBL" id="KZ084138">
    <property type="protein sequence ID" value="OSC98450.1"/>
    <property type="molecule type" value="Genomic_DNA"/>
</dbReference>
<dbReference type="SUPFAM" id="SSF52058">
    <property type="entry name" value="L domain-like"/>
    <property type="match status" value="1"/>
</dbReference>